<dbReference type="PANTHER" id="PTHR46033:SF8">
    <property type="entry name" value="PROTEIN MAINTENANCE OF MERISTEMS-LIKE"/>
    <property type="match status" value="1"/>
</dbReference>
<dbReference type="GO" id="GO:0010073">
    <property type="term" value="P:meristem maintenance"/>
    <property type="evidence" value="ECO:0007669"/>
    <property type="project" value="InterPro"/>
</dbReference>
<dbReference type="OrthoDB" id="1937804at2759"/>
<organism evidence="2">
    <name type="scientific">Nicotiana tabacum</name>
    <name type="common">Common tobacco</name>
    <dbReference type="NCBI Taxonomy" id="4097"/>
    <lineage>
        <taxon>Eukaryota</taxon>
        <taxon>Viridiplantae</taxon>
        <taxon>Streptophyta</taxon>
        <taxon>Embryophyta</taxon>
        <taxon>Tracheophyta</taxon>
        <taxon>Spermatophyta</taxon>
        <taxon>Magnoliopsida</taxon>
        <taxon>eudicotyledons</taxon>
        <taxon>Gunneridae</taxon>
        <taxon>Pentapetalae</taxon>
        <taxon>asterids</taxon>
        <taxon>lamiids</taxon>
        <taxon>Solanales</taxon>
        <taxon>Solanaceae</taxon>
        <taxon>Nicotianoideae</taxon>
        <taxon>Nicotianeae</taxon>
        <taxon>Nicotiana</taxon>
    </lineage>
</organism>
<dbReference type="AlphaFoldDB" id="A0A1S3Z7U7"/>
<dbReference type="InterPro" id="IPR019557">
    <property type="entry name" value="AminoTfrase-like_pln_mobile"/>
</dbReference>
<name>A0A1S3Z7U7_TOBAC</name>
<dbReference type="KEGG" id="nta:107784014"/>
<proteinExistence type="predicted"/>
<sequence>MEVPPVHPGLASLDLLLLQANHRSSYIQDGQCLSHTFRTRRIDDMWEFIKDHTLHPRIVRRLHDIGFYKIIEIVLLKFNWALITTMIEQWKLEMNTFHLPISEATITLENVEVLFGLPVDRLPVAYPHALRDYRGLHYLHMLQRLTGFQPAEETTLSGASRLQLKPVRQHLEAMYAEITDDSPPEVIDRHTRLLELLMFGGVLFPNTSENLVNLRFLHHLEQLDDLPDYSWGATVLGYLYMQMCRACTGTRETLSDFYR</sequence>
<dbReference type="PaxDb" id="4097-A0A1S3Z7U7"/>
<dbReference type="OMA" id="ARERWYH"/>
<gene>
    <name evidence="2" type="primary">LOC107784014</name>
</gene>
<feature type="domain" description="Aminotransferase-like plant mobile" evidence="1">
    <location>
        <begin position="66"/>
        <end position="252"/>
    </location>
</feature>
<evidence type="ECO:0000259" key="1">
    <source>
        <dbReference type="Pfam" id="PF10536"/>
    </source>
</evidence>
<dbReference type="InterPro" id="IPR044824">
    <property type="entry name" value="MAIN-like"/>
</dbReference>
<accession>A0A1S3Z7U7</accession>
<dbReference type="PANTHER" id="PTHR46033">
    <property type="entry name" value="PROTEIN MAIN-LIKE 2"/>
    <property type="match status" value="1"/>
</dbReference>
<dbReference type="Pfam" id="PF10536">
    <property type="entry name" value="PMD"/>
    <property type="match status" value="1"/>
</dbReference>
<protein>
    <submittedName>
        <fullName evidence="2">Serine/threonine-protein phosphatase 7 long form homolog</fullName>
    </submittedName>
</protein>
<dbReference type="RefSeq" id="XP_016460550.1">
    <property type="nucleotide sequence ID" value="XM_016605064.1"/>
</dbReference>
<reference evidence="2" key="1">
    <citation type="submission" date="2025-08" db="UniProtKB">
        <authorList>
            <consortium name="RefSeq"/>
        </authorList>
    </citation>
    <scope>IDENTIFICATION</scope>
</reference>
<evidence type="ECO:0000313" key="2">
    <source>
        <dbReference type="RefSeq" id="XP_016460550.1"/>
    </source>
</evidence>